<dbReference type="CDD" id="cd12913">
    <property type="entry name" value="PDC1_MCP_like"/>
    <property type="match status" value="1"/>
</dbReference>
<dbReference type="GO" id="GO:0016020">
    <property type="term" value="C:membrane"/>
    <property type="evidence" value="ECO:0007669"/>
    <property type="project" value="InterPro"/>
</dbReference>
<dbReference type="InterPro" id="IPR052016">
    <property type="entry name" value="Bact_Sigma-Reg"/>
</dbReference>
<dbReference type="Gene3D" id="3.60.40.10">
    <property type="entry name" value="PPM-type phosphatase domain"/>
    <property type="match status" value="1"/>
</dbReference>
<evidence type="ECO:0000259" key="2">
    <source>
        <dbReference type="PROSITE" id="PS50885"/>
    </source>
</evidence>
<dbReference type="SMART" id="SM00331">
    <property type="entry name" value="PP2C_SIG"/>
    <property type="match status" value="1"/>
</dbReference>
<dbReference type="SUPFAM" id="SSF158472">
    <property type="entry name" value="HAMP domain-like"/>
    <property type="match status" value="1"/>
</dbReference>
<keyword evidence="4" id="KW-1185">Reference proteome</keyword>
<dbReference type="PANTHER" id="PTHR43156">
    <property type="entry name" value="STAGE II SPORULATION PROTEIN E-RELATED"/>
    <property type="match status" value="1"/>
</dbReference>
<dbReference type="GO" id="GO:0016791">
    <property type="term" value="F:phosphatase activity"/>
    <property type="evidence" value="ECO:0007669"/>
    <property type="project" value="TreeGrafter"/>
</dbReference>
<dbReference type="InterPro" id="IPR036457">
    <property type="entry name" value="PPM-type-like_dom_sf"/>
</dbReference>
<dbReference type="PROSITE" id="PS50885">
    <property type="entry name" value="HAMP"/>
    <property type="match status" value="1"/>
</dbReference>
<dbReference type="Pfam" id="PF22673">
    <property type="entry name" value="MCP-like_PDC_1"/>
    <property type="match status" value="1"/>
</dbReference>
<evidence type="ECO:0000256" key="1">
    <source>
        <dbReference type="ARBA" id="ARBA00022801"/>
    </source>
</evidence>
<dbReference type="Pfam" id="PF07228">
    <property type="entry name" value="SpoIIE"/>
    <property type="match status" value="1"/>
</dbReference>
<evidence type="ECO:0000313" key="3">
    <source>
        <dbReference type="EMBL" id="QTX32503.1"/>
    </source>
</evidence>
<dbReference type="Gene3D" id="3.30.450.20">
    <property type="entry name" value="PAS domain"/>
    <property type="match status" value="2"/>
</dbReference>
<keyword evidence="1" id="KW-0378">Hydrolase</keyword>
<dbReference type="Proteomes" id="UP000671879">
    <property type="component" value="Chromosome"/>
</dbReference>
<dbReference type="KEGG" id="aram:KAR29_00700"/>
<dbReference type="GO" id="GO:0007165">
    <property type="term" value="P:signal transduction"/>
    <property type="evidence" value="ECO:0007669"/>
    <property type="project" value="InterPro"/>
</dbReference>
<dbReference type="AlphaFoldDB" id="A0A9Q7ANE2"/>
<dbReference type="CDD" id="cd06225">
    <property type="entry name" value="HAMP"/>
    <property type="match status" value="1"/>
</dbReference>
<dbReference type="InterPro" id="IPR001932">
    <property type="entry name" value="PPM-type_phosphatase-like_dom"/>
</dbReference>
<dbReference type="SMART" id="SM00304">
    <property type="entry name" value="HAMP"/>
    <property type="match status" value="1"/>
</dbReference>
<accession>A0A9Q7ANE2</accession>
<proteinExistence type="predicted"/>
<feature type="domain" description="HAMP" evidence="2">
    <location>
        <begin position="311"/>
        <end position="364"/>
    </location>
</feature>
<gene>
    <name evidence="3" type="ORF">KAR29_00700</name>
</gene>
<organism evidence="3 4">
    <name type="scientific">Aminithiophilus ramosus</name>
    <dbReference type="NCBI Taxonomy" id="3029084"/>
    <lineage>
        <taxon>Bacteria</taxon>
        <taxon>Thermotogati</taxon>
        <taxon>Synergistota</taxon>
        <taxon>Synergistia</taxon>
        <taxon>Synergistales</taxon>
        <taxon>Aminithiophilaceae</taxon>
        <taxon>Aminithiophilus</taxon>
    </lineage>
</organism>
<sequence>MGSGLVLALVVGLGFLRARTLLERELEAKAVETAQAAACRMAVVTEALERTAETAADIVGDHRSFSPDELVDLLRRTVDRNAELFGSALVLEEGTPERGPFAPYVFRDRDGLTVTSLATESYHFETWDWYLLPKHSGRPQWSEPYHDEGGGEALMATYSVPLRDGRGTFLGVMTADLSLSWLTERMDSLSRPESEAFSFLLSAQGTIIAHPRRDWIMNESLFSLAEAWGDDDLARLGRRMIAGEGGFAPVTFDGNPGWLAFSTVGDTGWSLAVFFPRAELLRDVATLSRAQATAALAGLALLLAFVWALARSITGPLRTLDDAVQAMGSGDATAPLPPPSGDDEVSRLTASFSAMREEIAGYMAELARTAAARERIESELRIGRAIQMSLVPKTFPPFPERNEFCLHALLEPAKEVGGDFYDFFMTDEDHLCLVVGDVSGKGVPAALFMAVTRTFIKALSREESSPSRLMARLNDELAEGNDASMFVTLFFSVVDIRTGLLRYALGGHPPPLLIGTEGSARPLPSLKGPLVGAMEGMAFSEGEVVLRRGDLLLAFTDGVTEAMNPAEELFGDDRTAATLADLNRASCREIVGGFRRRLEAFADGAEQSDDITLLAFQFRGGEGP</sequence>
<reference evidence="4" key="1">
    <citation type="submission" date="2021-04" db="EMBL/GenBank/DDBJ databases">
        <title>A novel Synergistetes isolate from a pyrite-forming mixed culture.</title>
        <authorList>
            <person name="Bunk B."/>
            <person name="Sproer C."/>
            <person name="Spring S."/>
            <person name="Pester M."/>
        </authorList>
    </citation>
    <scope>NUCLEOTIDE SEQUENCE [LARGE SCALE GENOMIC DNA]</scope>
    <source>
        <strain evidence="4">J.5.4.2-T.3.5.2</strain>
    </source>
</reference>
<dbReference type="Pfam" id="PF00672">
    <property type="entry name" value="HAMP"/>
    <property type="match status" value="1"/>
</dbReference>
<evidence type="ECO:0000313" key="4">
    <source>
        <dbReference type="Proteomes" id="UP000671879"/>
    </source>
</evidence>
<protein>
    <submittedName>
        <fullName evidence="3">SpoIIE family protein phosphatase</fullName>
    </submittedName>
</protein>
<dbReference type="RefSeq" id="WP_274373740.1">
    <property type="nucleotide sequence ID" value="NZ_CP072943.1"/>
</dbReference>
<name>A0A9Q7ANE2_9BACT</name>
<dbReference type="InterPro" id="IPR003660">
    <property type="entry name" value="HAMP_dom"/>
</dbReference>
<dbReference type="PANTHER" id="PTHR43156:SF2">
    <property type="entry name" value="STAGE II SPORULATION PROTEIN E"/>
    <property type="match status" value="1"/>
</dbReference>
<dbReference type="CDD" id="cd12912">
    <property type="entry name" value="PDC2_MCP_like"/>
    <property type="match status" value="1"/>
</dbReference>
<dbReference type="Gene3D" id="6.10.340.10">
    <property type="match status" value="1"/>
</dbReference>
<dbReference type="EMBL" id="CP072943">
    <property type="protein sequence ID" value="QTX32503.1"/>
    <property type="molecule type" value="Genomic_DNA"/>
</dbReference>